<keyword evidence="2" id="KW-0808">Transferase</keyword>
<evidence type="ECO:0000313" key="3">
    <source>
        <dbReference type="Proteomes" id="UP000557772"/>
    </source>
</evidence>
<accession>A0A849AGY3</accession>
<organism evidence="2 3">
    <name type="scientific">Flexivirga aerilata</name>
    <dbReference type="NCBI Taxonomy" id="1656889"/>
    <lineage>
        <taxon>Bacteria</taxon>
        <taxon>Bacillati</taxon>
        <taxon>Actinomycetota</taxon>
        <taxon>Actinomycetes</taxon>
        <taxon>Micrococcales</taxon>
        <taxon>Dermacoccaceae</taxon>
        <taxon>Flexivirga</taxon>
    </lineage>
</organism>
<comment type="caution">
    <text evidence="2">The sequence shown here is derived from an EMBL/GenBank/DDBJ whole genome shotgun (WGS) entry which is preliminary data.</text>
</comment>
<dbReference type="Proteomes" id="UP000557772">
    <property type="component" value="Unassembled WGS sequence"/>
</dbReference>
<dbReference type="GO" id="GO:0008999">
    <property type="term" value="F:protein-N-terminal-alanine acetyltransferase activity"/>
    <property type="evidence" value="ECO:0007669"/>
    <property type="project" value="TreeGrafter"/>
</dbReference>
<dbReference type="Pfam" id="PF13302">
    <property type="entry name" value="Acetyltransf_3"/>
    <property type="match status" value="1"/>
</dbReference>
<protein>
    <submittedName>
        <fullName evidence="2">GNAT family N-acetyltransferase</fullName>
    </submittedName>
</protein>
<dbReference type="InterPro" id="IPR000182">
    <property type="entry name" value="GNAT_dom"/>
</dbReference>
<proteinExistence type="predicted"/>
<gene>
    <name evidence="2" type="ORF">HJ588_10525</name>
</gene>
<dbReference type="InterPro" id="IPR051908">
    <property type="entry name" value="Ribosomal_N-acetyltransferase"/>
</dbReference>
<sequence length="345" mass="37082">MIHATTSACSPTPSRSCCVADRSVHDVSRSLAPLAATGRRVWVHTAQQSDLAAYQVAVQQSAARIGQWNPVNPADLQWHLERQTEDHRTFLIHAMDAAGSHGIVGKVNVTNVVRGRFQNGVIGYDSYDPYVGTGLFAEGLRLVIDLAFAEAPRGMGLHRIEANVRPGNSPSSGVLRSLGFRREGYVQHMLWLPGADGSQWRDHIPHAVTREEWPAAPYAAQRWPRIALLVKEIPGTHLGARLAEESGLPLLSEGIVERELGAQSGTGAALWALLGSSPVGGVVELRDPQPALAFEGLRRAGFDPARVPQVGCSLGFGVSLPIDPGRPVDDRSVAHLALRARAAFA</sequence>
<dbReference type="PANTHER" id="PTHR43441">
    <property type="entry name" value="RIBOSOMAL-PROTEIN-SERINE ACETYLTRANSFERASE"/>
    <property type="match status" value="1"/>
</dbReference>
<name>A0A849AGY3_9MICO</name>
<feature type="domain" description="N-acetyltransferase" evidence="1">
    <location>
        <begin position="40"/>
        <end position="181"/>
    </location>
</feature>
<dbReference type="SUPFAM" id="SSF55729">
    <property type="entry name" value="Acyl-CoA N-acyltransferases (Nat)"/>
    <property type="match status" value="1"/>
</dbReference>
<reference evidence="2 3" key="1">
    <citation type="submission" date="2020-05" db="EMBL/GenBank/DDBJ databases">
        <title>Flexivirga sp. ID2601S isolated from air conditioner.</title>
        <authorList>
            <person name="Kim D.H."/>
        </authorList>
    </citation>
    <scope>NUCLEOTIDE SEQUENCE [LARGE SCALE GENOMIC DNA]</scope>
    <source>
        <strain evidence="2 3">ID2601S</strain>
    </source>
</reference>
<dbReference type="AlphaFoldDB" id="A0A849AGY3"/>
<dbReference type="EMBL" id="JABENB010000001">
    <property type="protein sequence ID" value="NNG39705.1"/>
    <property type="molecule type" value="Genomic_DNA"/>
</dbReference>
<dbReference type="PANTHER" id="PTHR43441:SF2">
    <property type="entry name" value="FAMILY ACETYLTRANSFERASE, PUTATIVE (AFU_ORTHOLOGUE AFUA_7G00850)-RELATED"/>
    <property type="match status" value="1"/>
</dbReference>
<dbReference type="GO" id="GO:1990189">
    <property type="term" value="F:protein N-terminal-serine acetyltransferase activity"/>
    <property type="evidence" value="ECO:0007669"/>
    <property type="project" value="TreeGrafter"/>
</dbReference>
<evidence type="ECO:0000313" key="2">
    <source>
        <dbReference type="EMBL" id="NNG39705.1"/>
    </source>
</evidence>
<dbReference type="InterPro" id="IPR016181">
    <property type="entry name" value="Acyl_CoA_acyltransferase"/>
</dbReference>
<keyword evidence="3" id="KW-1185">Reference proteome</keyword>
<dbReference type="GO" id="GO:0005737">
    <property type="term" value="C:cytoplasm"/>
    <property type="evidence" value="ECO:0007669"/>
    <property type="project" value="TreeGrafter"/>
</dbReference>
<dbReference type="Gene3D" id="3.40.630.30">
    <property type="match status" value="1"/>
</dbReference>
<evidence type="ECO:0000259" key="1">
    <source>
        <dbReference type="Pfam" id="PF13302"/>
    </source>
</evidence>